<feature type="region of interest" description="Disordered" evidence="7">
    <location>
        <begin position="394"/>
        <end position="417"/>
    </location>
</feature>
<evidence type="ECO:0000256" key="6">
    <source>
        <dbReference type="PROSITE-ProRule" id="PRU00339"/>
    </source>
</evidence>
<feature type="compositionally biased region" description="Low complexity" evidence="7">
    <location>
        <begin position="273"/>
        <end position="299"/>
    </location>
</feature>
<dbReference type="Proteomes" id="UP000322245">
    <property type="component" value="Unassembled WGS sequence"/>
</dbReference>
<dbReference type="PROSITE" id="PS00636">
    <property type="entry name" value="DNAJ_1"/>
    <property type="match status" value="1"/>
</dbReference>
<dbReference type="GO" id="GO:0005829">
    <property type="term" value="C:cytosol"/>
    <property type="evidence" value="ECO:0007669"/>
    <property type="project" value="TreeGrafter"/>
</dbReference>
<dbReference type="GO" id="GO:0016560">
    <property type="term" value="P:protein import into peroxisome matrix, docking"/>
    <property type="evidence" value="ECO:0007669"/>
    <property type="project" value="TreeGrafter"/>
</dbReference>
<comment type="subcellular location">
    <subcellularLocation>
        <location evidence="1">Cytoplasm</location>
    </subcellularLocation>
</comment>
<reference evidence="9 10" key="1">
    <citation type="submission" date="2017-05" db="EMBL/GenBank/DDBJ databases">
        <title>The Genome Sequence of Tsuchiyaea wingfieldii DSM 27421.</title>
        <authorList>
            <person name="Cuomo C."/>
            <person name="Passer A."/>
            <person name="Billmyre B."/>
            <person name="Heitman J."/>
        </authorList>
    </citation>
    <scope>NUCLEOTIDE SEQUENCE [LARGE SCALE GENOMIC DNA]</scope>
    <source>
        <strain evidence="9 10">DSM 27421</strain>
    </source>
</reference>
<dbReference type="Gene3D" id="1.10.287.110">
    <property type="entry name" value="DnaJ domain"/>
    <property type="match status" value="1"/>
</dbReference>
<dbReference type="SMART" id="SM00028">
    <property type="entry name" value="TPR"/>
    <property type="match status" value="4"/>
</dbReference>
<feature type="repeat" description="TPR" evidence="6">
    <location>
        <begin position="840"/>
        <end position="873"/>
    </location>
</feature>
<sequence length="925" mass="101725">MFSTSAMRSARQKDHYEALSVQRNATKQQVKAKFYELSKKYHPDASEGDVARFHEINDAYSILGDESKRRQYDQSSSTVSSHRPFQSQSYANGHGHSSFRPHDPHLHRAAQGPHRSWNSSSYAHHPFSKPRTETYSPFGRRTPEGYAYAHQYNYSFNPNLRTTERTNQGWGRRRPTHAQSKEEHARSSGGGMWRFVITVGMILTVISLGGGLTATESKVDWNKDRFAQSPSSTPNAFRPAPGSSQQQPTSIPTHGPNLHANATPHPFNLSHLSAALSQSRSGSSSPQSHAQAQAQAQAGFAQGWERHQMNGARSPLAQQPQYHLNGNGGGWANGFQEFQSSGKGKQRAEPLPQPQAYEQGYQPHQPYQGYQSGMSMGGGMGMGMGMGMGHQPFTPMYQNHLSHPPSQLPTNGHGSAGAEQLDQKQMEDLFSQAESDWKASSAPTQSQETNLDAQAEEYLSAIRAEQEAERMKEMYKEVARAHEGDEEGKERGEGVEEEKEAKGDFEKVWESLKPEAERLNELAQWENDFSQFTNDEDDLFDILNESLNRPDVGQTGLDQQWEGLEQSGAEALGRGFEVRSDGLPAQSDYDFAQTPEALKSMSASYIWAEANNLLASGSLSASANHFEAFIQQSSAAERQQMGVSLTEAWALLGRVHAMDEKEEKALGAFQKGREVLGQEGAAGKEGIAGEMLTNLTISYVNESLDLAALTTLHTFLTLLHPSHAGSAPSTSSPLLDPSSASSASPWALHSQMSESFLSLARDQYSHGGVVDPNVQVGLGTLYYMMGEYDQARDCWVSALKERPDDYLLWNRLGATLANGGSSEEAVDAYRRALELKPGFTRAVSNLGVACLNIGVHREAAEHFLAALSLHPSQQEGMNPQQISNDSAALWGTLRKALVAMDLPDLARKARPGTDLEEFRRAGFEF</sequence>
<feature type="compositionally biased region" description="Polar residues" evidence="7">
    <location>
        <begin position="441"/>
        <end position="452"/>
    </location>
</feature>
<feature type="repeat" description="TPR" evidence="6">
    <location>
        <begin position="772"/>
        <end position="805"/>
    </location>
</feature>
<dbReference type="InterPro" id="IPR024111">
    <property type="entry name" value="PEX5/PEX5L"/>
</dbReference>
<keyword evidence="4" id="KW-0677">Repeat</keyword>
<evidence type="ECO:0000256" key="7">
    <source>
        <dbReference type="SAM" id="MobiDB-lite"/>
    </source>
</evidence>
<feature type="region of interest" description="Disordered" evidence="7">
    <location>
        <begin position="159"/>
        <end position="188"/>
    </location>
</feature>
<dbReference type="Gene3D" id="1.25.40.10">
    <property type="entry name" value="Tetratricopeptide repeat domain"/>
    <property type="match status" value="1"/>
</dbReference>
<protein>
    <recommendedName>
        <fullName evidence="8">J domain-containing protein</fullName>
    </recommendedName>
</protein>
<accession>A0A5D3AST1</accession>
<feature type="region of interest" description="Disordered" evidence="7">
    <location>
        <begin position="65"/>
        <end position="139"/>
    </location>
</feature>
<feature type="compositionally biased region" description="Polar residues" evidence="7">
    <location>
        <begin position="242"/>
        <end position="252"/>
    </location>
</feature>
<feature type="compositionally biased region" description="Polar residues" evidence="7">
    <location>
        <begin position="73"/>
        <end position="91"/>
    </location>
</feature>
<comment type="similarity">
    <text evidence="2">Belongs to the peroxisomal targeting signal receptor family.</text>
</comment>
<keyword evidence="5 6" id="KW-0802">TPR repeat</keyword>
<gene>
    <name evidence="9" type="ORF">B9479_006569</name>
</gene>
<dbReference type="InterPro" id="IPR036869">
    <property type="entry name" value="J_dom_sf"/>
</dbReference>
<feature type="region of interest" description="Disordered" evidence="7">
    <location>
        <begin position="480"/>
        <end position="503"/>
    </location>
</feature>
<evidence type="ECO:0000256" key="5">
    <source>
        <dbReference type="ARBA" id="ARBA00022803"/>
    </source>
</evidence>
<dbReference type="SUPFAM" id="SSF46565">
    <property type="entry name" value="Chaperone J-domain"/>
    <property type="match status" value="1"/>
</dbReference>
<keyword evidence="3" id="KW-0963">Cytoplasm</keyword>
<evidence type="ECO:0000256" key="4">
    <source>
        <dbReference type="ARBA" id="ARBA00022737"/>
    </source>
</evidence>
<dbReference type="InterPro" id="IPR001623">
    <property type="entry name" value="DnaJ_domain"/>
</dbReference>
<evidence type="ECO:0000313" key="10">
    <source>
        <dbReference type="Proteomes" id="UP000322245"/>
    </source>
</evidence>
<dbReference type="PANTHER" id="PTHR10130">
    <property type="entry name" value="PEROXISOMAL TARGETING SIGNAL 1 RECEPTOR PEX5"/>
    <property type="match status" value="1"/>
</dbReference>
<feature type="domain" description="J" evidence="8">
    <location>
        <begin position="14"/>
        <end position="76"/>
    </location>
</feature>
<dbReference type="InterPro" id="IPR019734">
    <property type="entry name" value="TPR_rpt"/>
</dbReference>
<dbReference type="InterPro" id="IPR018253">
    <property type="entry name" value="DnaJ_domain_CS"/>
</dbReference>
<dbReference type="GO" id="GO:0005052">
    <property type="term" value="F:peroxisome matrix targeting signal-1 binding"/>
    <property type="evidence" value="ECO:0007669"/>
    <property type="project" value="TreeGrafter"/>
</dbReference>
<dbReference type="PRINTS" id="PR00625">
    <property type="entry name" value="JDOMAIN"/>
</dbReference>
<evidence type="ECO:0000256" key="1">
    <source>
        <dbReference type="ARBA" id="ARBA00004496"/>
    </source>
</evidence>
<dbReference type="SUPFAM" id="SSF48452">
    <property type="entry name" value="TPR-like"/>
    <property type="match status" value="1"/>
</dbReference>
<dbReference type="PROSITE" id="PS50076">
    <property type="entry name" value="DNAJ_2"/>
    <property type="match status" value="1"/>
</dbReference>
<organism evidence="9 10">
    <name type="scientific">Cryptococcus floricola</name>
    <dbReference type="NCBI Taxonomy" id="2591691"/>
    <lineage>
        <taxon>Eukaryota</taxon>
        <taxon>Fungi</taxon>
        <taxon>Dikarya</taxon>
        <taxon>Basidiomycota</taxon>
        <taxon>Agaricomycotina</taxon>
        <taxon>Tremellomycetes</taxon>
        <taxon>Tremellales</taxon>
        <taxon>Cryptococcaceae</taxon>
        <taxon>Cryptococcus</taxon>
    </lineage>
</organism>
<proteinExistence type="inferred from homology"/>
<evidence type="ECO:0000313" key="9">
    <source>
        <dbReference type="EMBL" id="TYJ52806.1"/>
    </source>
</evidence>
<dbReference type="CDD" id="cd06257">
    <property type="entry name" value="DnaJ"/>
    <property type="match status" value="1"/>
</dbReference>
<dbReference type="EMBL" id="NIDF01000115">
    <property type="protein sequence ID" value="TYJ52806.1"/>
    <property type="molecule type" value="Genomic_DNA"/>
</dbReference>
<dbReference type="SMART" id="SM00271">
    <property type="entry name" value="DnaJ"/>
    <property type="match status" value="1"/>
</dbReference>
<dbReference type="AlphaFoldDB" id="A0A5D3AST1"/>
<dbReference type="PROSITE" id="PS50005">
    <property type="entry name" value="TPR"/>
    <property type="match status" value="3"/>
</dbReference>
<keyword evidence="10" id="KW-1185">Reference proteome</keyword>
<feature type="region of interest" description="Disordered" evidence="7">
    <location>
        <begin position="225"/>
        <end position="299"/>
    </location>
</feature>
<feature type="region of interest" description="Disordered" evidence="7">
    <location>
        <begin position="318"/>
        <end position="351"/>
    </location>
</feature>
<evidence type="ECO:0000259" key="8">
    <source>
        <dbReference type="PROSITE" id="PS50076"/>
    </source>
</evidence>
<feature type="repeat" description="TPR" evidence="6">
    <location>
        <begin position="806"/>
        <end position="839"/>
    </location>
</feature>
<dbReference type="InterPro" id="IPR011990">
    <property type="entry name" value="TPR-like_helical_dom_sf"/>
</dbReference>
<dbReference type="GO" id="GO:0005778">
    <property type="term" value="C:peroxisomal membrane"/>
    <property type="evidence" value="ECO:0007669"/>
    <property type="project" value="TreeGrafter"/>
</dbReference>
<feature type="region of interest" description="Disordered" evidence="7">
    <location>
        <begin position="430"/>
        <end position="452"/>
    </location>
</feature>
<feature type="compositionally biased region" description="Polar residues" evidence="7">
    <location>
        <begin position="159"/>
        <end position="169"/>
    </location>
</feature>
<dbReference type="Pfam" id="PF13432">
    <property type="entry name" value="TPR_16"/>
    <property type="match status" value="1"/>
</dbReference>
<dbReference type="Pfam" id="PF00226">
    <property type="entry name" value="DnaJ"/>
    <property type="match status" value="1"/>
</dbReference>
<dbReference type="PANTHER" id="PTHR10130:SF9">
    <property type="entry name" value="PEROXISOMAL TARGETING SIGNAL RECEPTOR"/>
    <property type="match status" value="1"/>
</dbReference>
<evidence type="ECO:0000256" key="2">
    <source>
        <dbReference type="ARBA" id="ARBA00005348"/>
    </source>
</evidence>
<name>A0A5D3AST1_9TREE</name>
<comment type="caution">
    <text evidence="9">The sequence shown here is derived from an EMBL/GenBank/DDBJ whole genome shotgun (WGS) entry which is preliminary data.</text>
</comment>
<evidence type="ECO:0000256" key="3">
    <source>
        <dbReference type="ARBA" id="ARBA00022490"/>
    </source>
</evidence>
<feature type="compositionally biased region" description="Polar residues" evidence="7">
    <location>
        <begin position="396"/>
        <end position="413"/>
    </location>
</feature>